<dbReference type="Pfam" id="PF03583">
    <property type="entry name" value="LIP"/>
    <property type="match status" value="1"/>
</dbReference>
<reference evidence="2 3" key="1">
    <citation type="journal article" date="2019" name="Emerg. Microbes Infect.">
        <title>Comprehensive subspecies identification of 175 nontuberculous mycobacteria species based on 7547 genomic profiles.</title>
        <authorList>
            <person name="Matsumoto Y."/>
            <person name="Kinjo T."/>
            <person name="Motooka D."/>
            <person name="Nabeya D."/>
            <person name="Jung N."/>
            <person name="Uechi K."/>
            <person name="Horii T."/>
            <person name="Iida T."/>
            <person name="Fujita J."/>
            <person name="Nakamura S."/>
        </authorList>
    </citation>
    <scope>NUCLEOTIDE SEQUENCE [LARGE SCALE GENOMIC DNA]</scope>
    <source>
        <strain evidence="2 3">JCM 12603</strain>
    </source>
</reference>
<dbReference type="InterPro" id="IPR029058">
    <property type="entry name" value="AB_hydrolase_fold"/>
</dbReference>
<sequence length="395" mass="41326">MSALKRLQVLSIMMLLFTLLIPPALGQAATLNWSGLDARFYDGPIPPPGTTIESVPLDPALSLTGAGPAYRVLYSTVDQHDQPAVSTGAVFLPPGPAPEGGFPVIAWAHGTVGLGDDCTPSALPRSPRDDEYLSHWLNQGYAVVASDYAGLGTPGLMSYLNSVTTAHGVVDSVIAAHDMGLPLSPEWAIVGQSQGGGAAVASARWATEFSAGTGLDYRGVVATGTPANIDNFVRQAGPALQLPELGPVANAYTAYILAAFREARPDLDINSVLTPEGLAAAERAETVCVRPLTDELADLNPAAFFSAPLSSIPGMADALYEYMGTPSTGFDRPLFLGVGLLDRDVPPASTLAFYDQLVANNQNVTLRIYPEEDHSGTVLASMADSTPFLRSVFAG</sequence>
<dbReference type="GO" id="GO:0016042">
    <property type="term" value="P:lipid catabolic process"/>
    <property type="evidence" value="ECO:0007669"/>
    <property type="project" value="InterPro"/>
</dbReference>
<evidence type="ECO:0000313" key="3">
    <source>
        <dbReference type="Proteomes" id="UP000466785"/>
    </source>
</evidence>
<accession>A0A6N4V8F9</accession>
<dbReference type="InterPro" id="IPR005152">
    <property type="entry name" value="Lipase_secreted"/>
</dbReference>
<dbReference type="InterPro" id="IPR001375">
    <property type="entry name" value="Peptidase_S9_cat"/>
</dbReference>
<dbReference type="PIRSF" id="PIRSF029171">
    <property type="entry name" value="Esterase_LipA"/>
    <property type="match status" value="1"/>
</dbReference>
<name>A0A6N4V8F9_9MYCO</name>
<dbReference type="GO" id="GO:0008236">
    <property type="term" value="F:serine-type peptidase activity"/>
    <property type="evidence" value="ECO:0007669"/>
    <property type="project" value="InterPro"/>
</dbReference>
<dbReference type="Gene3D" id="3.40.50.1820">
    <property type="entry name" value="alpha/beta hydrolase"/>
    <property type="match status" value="2"/>
</dbReference>
<dbReference type="PANTHER" id="PTHR34853">
    <property type="match status" value="1"/>
</dbReference>
<evidence type="ECO:0000313" key="2">
    <source>
        <dbReference type="EMBL" id="BBX50318.1"/>
    </source>
</evidence>
<dbReference type="GO" id="GO:0006508">
    <property type="term" value="P:proteolysis"/>
    <property type="evidence" value="ECO:0007669"/>
    <property type="project" value="InterPro"/>
</dbReference>
<dbReference type="Pfam" id="PF00326">
    <property type="entry name" value="Peptidase_S9"/>
    <property type="match status" value="1"/>
</dbReference>
<dbReference type="EMBL" id="AP022570">
    <property type="protein sequence ID" value="BBX50318.1"/>
    <property type="molecule type" value="Genomic_DNA"/>
</dbReference>
<feature type="domain" description="Peptidase S9 prolyl oligopeptidase catalytic" evidence="1">
    <location>
        <begin position="330"/>
        <end position="377"/>
    </location>
</feature>
<dbReference type="SUPFAM" id="SSF53474">
    <property type="entry name" value="alpha/beta-Hydrolases"/>
    <property type="match status" value="1"/>
</dbReference>
<dbReference type="GO" id="GO:0004806">
    <property type="term" value="F:triacylglycerol lipase activity"/>
    <property type="evidence" value="ECO:0007669"/>
    <property type="project" value="InterPro"/>
</dbReference>
<proteinExistence type="predicted"/>
<dbReference type="Proteomes" id="UP000466785">
    <property type="component" value="Chromosome"/>
</dbReference>
<protein>
    <submittedName>
        <fullName evidence="2">Lipase</fullName>
    </submittedName>
</protein>
<dbReference type="AlphaFoldDB" id="A0A6N4V8F9"/>
<keyword evidence="3" id="KW-1185">Reference proteome</keyword>
<evidence type="ECO:0000259" key="1">
    <source>
        <dbReference type="Pfam" id="PF00326"/>
    </source>
</evidence>
<organism evidence="2 3">
    <name type="scientific">Mycolicibacterium poriferae</name>
    <dbReference type="NCBI Taxonomy" id="39694"/>
    <lineage>
        <taxon>Bacteria</taxon>
        <taxon>Bacillati</taxon>
        <taxon>Actinomycetota</taxon>
        <taxon>Actinomycetes</taxon>
        <taxon>Mycobacteriales</taxon>
        <taxon>Mycobacteriaceae</taxon>
        <taxon>Mycolicibacterium</taxon>
    </lineage>
</organism>
<dbReference type="KEGG" id="mpof:MPOR_13440"/>
<gene>
    <name evidence="2" type="ORF">MPOR_13440</name>
</gene>
<dbReference type="PANTHER" id="PTHR34853:SF1">
    <property type="entry name" value="LIPASE 5"/>
    <property type="match status" value="1"/>
</dbReference>